<dbReference type="GO" id="GO:0046872">
    <property type="term" value="F:metal ion binding"/>
    <property type="evidence" value="ECO:0007669"/>
    <property type="project" value="UniProtKB-KW"/>
</dbReference>
<evidence type="ECO:0000313" key="10">
    <source>
        <dbReference type="Proteomes" id="UP000034617"/>
    </source>
</evidence>
<evidence type="ECO:0000313" key="9">
    <source>
        <dbReference type="EMBL" id="KKT34358.1"/>
    </source>
</evidence>
<dbReference type="InterPro" id="IPR041633">
    <property type="entry name" value="Polbeta"/>
</dbReference>
<proteinExistence type="predicted"/>
<dbReference type="Gene3D" id="3.30.460.10">
    <property type="entry name" value="Beta Polymerase, domain 2"/>
    <property type="match status" value="1"/>
</dbReference>
<keyword evidence="7" id="KW-0460">Magnesium</keyword>
<gene>
    <name evidence="9" type="ORF">UW22_C0079G0009</name>
</gene>
<reference evidence="9 10" key="1">
    <citation type="journal article" date="2015" name="Nature">
        <title>rRNA introns, odd ribosomes, and small enigmatic genomes across a large radiation of phyla.</title>
        <authorList>
            <person name="Brown C.T."/>
            <person name="Hug L.A."/>
            <person name="Thomas B.C."/>
            <person name="Sharon I."/>
            <person name="Castelle C.J."/>
            <person name="Singh A."/>
            <person name="Wilkins M.J."/>
            <person name="Williams K.H."/>
            <person name="Banfield J.F."/>
        </authorList>
    </citation>
    <scope>NUCLEOTIDE SEQUENCE [LARGE SCALE GENOMIC DNA]</scope>
</reference>
<feature type="domain" description="Polymerase beta nucleotidyltransferase" evidence="8">
    <location>
        <begin position="39"/>
        <end position="128"/>
    </location>
</feature>
<keyword evidence="5" id="KW-0547">Nucleotide-binding</keyword>
<feature type="non-terminal residue" evidence="9">
    <location>
        <position position="1"/>
    </location>
</feature>
<keyword evidence="4" id="KW-0479">Metal-binding</keyword>
<comment type="caution">
    <text evidence="9">The sequence shown here is derived from an EMBL/GenBank/DDBJ whole genome shotgun (WGS) entry which is preliminary data.</text>
</comment>
<accession>A0A0G1GJ41</accession>
<evidence type="ECO:0000256" key="6">
    <source>
        <dbReference type="ARBA" id="ARBA00022840"/>
    </source>
</evidence>
<organism evidence="9 10">
    <name type="scientific">Candidatus Gottesmanbacteria bacterium GW2011_GWB1_44_11c</name>
    <dbReference type="NCBI Taxonomy" id="1618447"/>
    <lineage>
        <taxon>Bacteria</taxon>
        <taxon>Candidatus Gottesmaniibacteriota</taxon>
    </lineage>
</organism>
<comment type="cofactor">
    <cofactor evidence="1">
        <name>Mg(2+)</name>
        <dbReference type="ChEBI" id="CHEBI:18420"/>
    </cofactor>
</comment>
<keyword evidence="6" id="KW-0067">ATP-binding</keyword>
<dbReference type="CDD" id="cd05403">
    <property type="entry name" value="NT_KNTase_like"/>
    <property type="match status" value="1"/>
</dbReference>
<keyword evidence="3" id="KW-0548">Nucleotidyltransferase</keyword>
<dbReference type="GO" id="GO:0016779">
    <property type="term" value="F:nucleotidyltransferase activity"/>
    <property type="evidence" value="ECO:0007669"/>
    <property type="project" value="UniProtKB-KW"/>
</dbReference>
<evidence type="ECO:0000256" key="7">
    <source>
        <dbReference type="ARBA" id="ARBA00022842"/>
    </source>
</evidence>
<dbReference type="AlphaFoldDB" id="A0A0G1GJ41"/>
<sequence length="130" mass="14920">VVFVNTHEAIYERALRLLTLCVVFSSIISTMQPVIPQYEKVCDALRKYGVSYAGLFGSRVRKDHRKKSDYDILVDFFPKSKMTLLGMAELQIQLEELLGVPVDLVTKQSVSPYIRDRVFSQVIPFYEAKN</sequence>
<evidence type="ECO:0000256" key="5">
    <source>
        <dbReference type="ARBA" id="ARBA00022741"/>
    </source>
</evidence>
<evidence type="ECO:0000256" key="3">
    <source>
        <dbReference type="ARBA" id="ARBA00022695"/>
    </source>
</evidence>
<evidence type="ECO:0000256" key="1">
    <source>
        <dbReference type="ARBA" id="ARBA00001946"/>
    </source>
</evidence>
<dbReference type="InterPro" id="IPR052038">
    <property type="entry name" value="Type-VII_TA_antitoxin"/>
</dbReference>
<evidence type="ECO:0000259" key="8">
    <source>
        <dbReference type="Pfam" id="PF18765"/>
    </source>
</evidence>
<dbReference type="EMBL" id="LCHM01000079">
    <property type="protein sequence ID" value="KKT34358.1"/>
    <property type="molecule type" value="Genomic_DNA"/>
</dbReference>
<dbReference type="PANTHER" id="PTHR33571">
    <property type="entry name" value="SSL8005 PROTEIN"/>
    <property type="match status" value="1"/>
</dbReference>
<evidence type="ECO:0000256" key="4">
    <source>
        <dbReference type="ARBA" id="ARBA00022723"/>
    </source>
</evidence>
<keyword evidence="2 9" id="KW-0808">Transferase</keyword>
<protein>
    <submittedName>
        <fullName evidence="9">Putative nucleotidyltransferase</fullName>
    </submittedName>
</protein>
<dbReference type="PANTHER" id="PTHR33571:SF14">
    <property type="entry name" value="PROTEIN ADENYLYLTRANSFERASE MJ0435-RELATED"/>
    <property type="match status" value="1"/>
</dbReference>
<name>A0A0G1GJ41_9BACT</name>
<dbReference type="SUPFAM" id="SSF81301">
    <property type="entry name" value="Nucleotidyltransferase"/>
    <property type="match status" value="1"/>
</dbReference>
<dbReference type="InterPro" id="IPR043519">
    <property type="entry name" value="NT_sf"/>
</dbReference>
<dbReference type="Proteomes" id="UP000034617">
    <property type="component" value="Unassembled WGS sequence"/>
</dbReference>
<dbReference type="GO" id="GO:0005524">
    <property type="term" value="F:ATP binding"/>
    <property type="evidence" value="ECO:0007669"/>
    <property type="project" value="UniProtKB-KW"/>
</dbReference>
<dbReference type="Pfam" id="PF18765">
    <property type="entry name" value="Polbeta"/>
    <property type="match status" value="1"/>
</dbReference>
<evidence type="ECO:0000256" key="2">
    <source>
        <dbReference type="ARBA" id="ARBA00022679"/>
    </source>
</evidence>